<evidence type="ECO:0000313" key="1">
    <source>
        <dbReference type="EMBL" id="GAA0180307.1"/>
    </source>
</evidence>
<protein>
    <recommendedName>
        <fullName evidence="3">Integrase catalytic domain-containing protein</fullName>
    </recommendedName>
</protein>
<dbReference type="EMBL" id="BAABME010028569">
    <property type="protein sequence ID" value="GAA0180307.1"/>
    <property type="molecule type" value="Genomic_DNA"/>
</dbReference>
<proteinExistence type="predicted"/>
<dbReference type="AlphaFoldDB" id="A0AAV3RLH3"/>
<sequence>MANCIHYLMGKQHRGSFNKSSQRKECQLDLVYFDVCGPMKIKTLCGSSYFVTFIDDYSRKVWAYAMKTKDQVSDIFKMFHLMVERQIGKPLKCIRQTMVMNTLKLLINIARLME</sequence>
<dbReference type="InterPro" id="IPR036397">
    <property type="entry name" value="RNaseH_sf"/>
</dbReference>
<dbReference type="SUPFAM" id="SSF53098">
    <property type="entry name" value="Ribonuclease H-like"/>
    <property type="match status" value="1"/>
</dbReference>
<evidence type="ECO:0008006" key="3">
    <source>
        <dbReference type="Google" id="ProtNLM"/>
    </source>
</evidence>
<comment type="caution">
    <text evidence="1">The sequence shown here is derived from an EMBL/GenBank/DDBJ whole genome shotgun (WGS) entry which is preliminary data.</text>
</comment>
<dbReference type="GO" id="GO:0003676">
    <property type="term" value="F:nucleic acid binding"/>
    <property type="evidence" value="ECO:0007669"/>
    <property type="project" value="InterPro"/>
</dbReference>
<dbReference type="PANTHER" id="PTHR42648">
    <property type="entry name" value="TRANSPOSASE, PUTATIVE-RELATED"/>
    <property type="match status" value="1"/>
</dbReference>
<organism evidence="1 2">
    <name type="scientific">Lithospermum erythrorhizon</name>
    <name type="common">Purple gromwell</name>
    <name type="synonym">Lithospermum officinale var. erythrorhizon</name>
    <dbReference type="NCBI Taxonomy" id="34254"/>
    <lineage>
        <taxon>Eukaryota</taxon>
        <taxon>Viridiplantae</taxon>
        <taxon>Streptophyta</taxon>
        <taxon>Embryophyta</taxon>
        <taxon>Tracheophyta</taxon>
        <taxon>Spermatophyta</taxon>
        <taxon>Magnoliopsida</taxon>
        <taxon>eudicotyledons</taxon>
        <taxon>Gunneridae</taxon>
        <taxon>Pentapetalae</taxon>
        <taxon>asterids</taxon>
        <taxon>lamiids</taxon>
        <taxon>Boraginales</taxon>
        <taxon>Boraginaceae</taxon>
        <taxon>Boraginoideae</taxon>
        <taxon>Lithospermeae</taxon>
        <taxon>Lithospermum</taxon>
    </lineage>
</organism>
<name>A0AAV3RLH3_LITER</name>
<keyword evidence="2" id="KW-1185">Reference proteome</keyword>
<dbReference type="Gene3D" id="3.30.420.10">
    <property type="entry name" value="Ribonuclease H-like superfamily/Ribonuclease H"/>
    <property type="match status" value="1"/>
</dbReference>
<accession>A0AAV3RLH3</accession>
<dbReference type="InterPro" id="IPR039537">
    <property type="entry name" value="Retrotran_Ty1/copia-like"/>
</dbReference>
<dbReference type="Proteomes" id="UP001454036">
    <property type="component" value="Unassembled WGS sequence"/>
</dbReference>
<gene>
    <name evidence="1" type="ORF">LIER_42248</name>
</gene>
<dbReference type="PANTHER" id="PTHR42648:SF28">
    <property type="entry name" value="TRANSPOSON-ENCODED PROTEIN WITH RIBONUCLEASE H-LIKE AND RETROVIRUS ZINC FINGER-LIKE DOMAINS"/>
    <property type="match status" value="1"/>
</dbReference>
<dbReference type="InterPro" id="IPR012337">
    <property type="entry name" value="RNaseH-like_sf"/>
</dbReference>
<reference evidence="1 2" key="1">
    <citation type="submission" date="2024-01" db="EMBL/GenBank/DDBJ databases">
        <title>The complete chloroplast genome sequence of Lithospermum erythrorhizon: insights into the phylogenetic relationship among Boraginaceae species and the maternal lineages of purple gromwells.</title>
        <authorList>
            <person name="Okada T."/>
            <person name="Watanabe K."/>
        </authorList>
    </citation>
    <scope>NUCLEOTIDE SEQUENCE [LARGE SCALE GENOMIC DNA]</scope>
</reference>
<evidence type="ECO:0000313" key="2">
    <source>
        <dbReference type="Proteomes" id="UP001454036"/>
    </source>
</evidence>